<dbReference type="InterPro" id="IPR012338">
    <property type="entry name" value="Beta-lactam/transpept-like"/>
</dbReference>
<keyword evidence="3" id="KW-1185">Reference proteome</keyword>
<dbReference type="PANTHER" id="PTHR30627">
    <property type="entry name" value="PEPTIDOGLYCAN D,D-TRANSPEPTIDASE"/>
    <property type="match status" value="1"/>
</dbReference>
<dbReference type="Gene3D" id="3.40.710.10">
    <property type="entry name" value="DD-peptidase/beta-lactamase superfamily"/>
    <property type="match status" value="1"/>
</dbReference>
<dbReference type="Pfam" id="PF00905">
    <property type="entry name" value="Transpeptidase"/>
    <property type="match status" value="1"/>
</dbReference>
<evidence type="ECO:0000313" key="2">
    <source>
        <dbReference type="EMBL" id="MBC5668082.1"/>
    </source>
</evidence>
<dbReference type="InterPro" id="IPR050515">
    <property type="entry name" value="Beta-lactam/transpept"/>
</dbReference>
<reference evidence="2 3" key="1">
    <citation type="submission" date="2020-08" db="EMBL/GenBank/DDBJ databases">
        <title>Genome public.</title>
        <authorList>
            <person name="Liu C."/>
            <person name="Sun Q."/>
        </authorList>
    </citation>
    <scope>NUCLEOTIDE SEQUENCE [LARGE SCALE GENOMIC DNA]</scope>
    <source>
        <strain evidence="2 3">BX4</strain>
    </source>
</reference>
<name>A0ABR7F4H0_9FIRM</name>
<organism evidence="2 3">
    <name type="scientific">Eubacterium segne</name>
    <dbReference type="NCBI Taxonomy" id="2763045"/>
    <lineage>
        <taxon>Bacteria</taxon>
        <taxon>Bacillati</taxon>
        <taxon>Bacillota</taxon>
        <taxon>Clostridia</taxon>
        <taxon>Eubacteriales</taxon>
        <taxon>Eubacteriaceae</taxon>
        <taxon>Eubacterium</taxon>
    </lineage>
</organism>
<dbReference type="Proteomes" id="UP000597877">
    <property type="component" value="Unassembled WGS sequence"/>
</dbReference>
<dbReference type="RefSeq" id="WP_186840412.1">
    <property type="nucleotide sequence ID" value="NZ_JACOOZ010000005.1"/>
</dbReference>
<proteinExistence type="predicted"/>
<comment type="caution">
    <text evidence="2">The sequence shown here is derived from an EMBL/GenBank/DDBJ whole genome shotgun (WGS) entry which is preliminary data.</text>
</comment>
<dbReference type="Gene3D" id="3.90.1310.10">
    <property type="entry name" value="Penicillin-binding protein 2a (Domain 2)"/>
    <property type="match status" value="1"/>
</dbReference>
<evidence type="ECO:0000259" key="1">
    <source>
        <dbReference type="Pfam" id="PF00905"/>
    </source>
</evidence>
<dbReference type="EMBL" id="JACOOZ010000005">
    <property type="protein sequence ID" value="MBC5668082.1"/>
    <property type="molecule type" value="Genomic_DNA"/>
</dbReference>
<feature type="domain" description="Penicillin-binding protein transpeptidase" evidence="1">
    <location>
        <begin position="138"/>
        <end position="444"/>
    </location>
</feature>
<dbReference type="InterPro" id="IPR001460">
    <property type="entry name" value="PCN-bd_Tpept"/>
</dbReference>
<dbReference type="PANTHER" id="PTHR30627:SF24">
    <property type="entry name" value="PENICILLIN-BINDING PROTEIN 4B"/>
    <property type="match status" value="1"/>
</dbReference>
<protein>
    <submittedName>
        <fullName evidence="2">Penicillin-binding protein 2</fullName>
    </submittedName>
</protein>
<gene>
    <name evidence="2" type="ORF">H8S00_08825</name>
</gene>
<accession>A0ABR7F4H0</accession>
<evidence type="ECO:0000313" key="3">
    <source>
        <dbReference type="Proteomes" id="UP000597877"/>
    </source>
</evidence>
<dbReference type="SUPFAM" id="SSF56519">
    <property type="entry name" value="Penicillin binding protein dimerisation domain"/>
    <property type="match status" value="1"/>
</dbReference>
<sequence>MIGYYLYFVVVDSHDILNNPYNHRIDSQSSTVIRGTIYSKNGKKLAYTDTKNTESDLTDDTREYPYGNVFSHAIGITTHGKYGLEKMCNYDLLSSQTNVISKIVDDFTDNTEKGCDVHTTLSVNIQKTAYNSLKGYKGAAFVMNPTTGEIYSMVSLPSYDPSTINDIWDQIANDPNDSRLVNRATQGKYIPGSIFKILTTLEYMRENKNYNDFSYNCNGQANFGGFSIKCFNGNSHGSETLKDAFAYSCNSAFSTIGNSLKVSKFKKTAEDLMFNQKLPLDMDYNQSVFPLDKDSTEFDITQTSIGQGKTTISPAHMAMIASAIANDGVLMKPYIVDHIESSSGNVVSYTKHEKYKTLMTKAEAKQLQEYMAAVCEYGTGRIMTNSDYSAYGKTGTAEVDKKDNVNSWFVGYAKKGKRKIAIAVVIENMPEGSNSAVNCVKEIFDSYFDKK</sequence>
<dbReference type="InterPro" id="IPR036138">
    <property type="entry name" value="PBP_dimer_sf"/>
</dbReference>
<dbReference type="SUPFAM" id="SSF56601">
    <property type="entry name" value="beta-lactamase/transpeptidase-like"/>
    <property type="match status" value="1"/>
</dbReference>